<dbReference type="Gene3D" id="3.40.33.10">
    <property type="entry name" value="CAP"/>
    <property type="match status" value="1"/>
</dbReference>
<dbReference type="OrthoDB" id="5813317at2759"/>
<evidence type="ECO:0000313" key="2">
    <source>
        <dbReference type="EMBL" id="ETN69192.1"/>
    </source>
</evidence>
<dbReference type="Pfam" id="PF00188">
    <property type="entry name" value="CAP"/>
    <property type="match status" value="1"/>
</dbReference>
<organism evidence="2 3">
    <name type="scientific">Necator americanus</name>
    <name type="common">Human hookworm</name>
    <dbReference type="NCBI Taxonomy" id="51031"/>
    <lineage>
        <taxon>Eukaryota</taxon>
        <taxon>Metazoa</taxon>
        <taxon>Ecdysozoa</taxon>
        <taxon>Nematoda</taxon>
        <taxon>Chromadorea</taxon>
        <taxon>Rhabditida</taxon>
        <taxon>Rhabditina</taxon>
        <taxon>Rhabditomorpha</taxon>
        <taxon>Strongyloidea</taxon>
        <taxon>Ancylostomatidae</taxon>
        <taxon>Bunostominae</taxon>
        <taxon>Necator</taxon>
    </lineage>
</organism>
<dbReference type="Proteomes" id="UP000053676">
    <property type="component" value="Unassembled WGS sequence"/>
</dbReference>
<dbReference type="CDD" id="cd05380">
    <property type="entry name" value="CAP_euk"/>
    <property type="match status" value="1"/>
</dbReference>
<dbReference type="KEGG" id="nai:NECAME_15467"/>
<protein>
    <submittedName>
        <fullName evidence="2">SCP-like protein</fullName>
    </submittedName>
</protein>
<reference evidence="3" key="1">
    <citation type="journal article" date="2014" name="Nat. Genet.">
        <title>Genome of the human hookworm Necator americanus.</title>
        <authorList>
            <person name="Tang Y.T."/>
            <person name="Gao X."/>
            <person name="Rosa B.A."/>
            <person name="Abubucker S."/>
            <person name="Hallsworth-Pepin K."/>
            <person name="Martin J."/>
            <person name="Tyagi R."/>
            <person name="Heizer E."/>
            <person name="Zhang X."/>
            <person name="Bhonagiri-Palsikar V."/>
            <person name="Minx P."/>
            <person name="Warren W.C."/>
            <person name="Wang Q."/>
            <person name="Zhan B."/>
            <person name="Hotez P.J."/>
            <person name="Sternberg P.W."/>
            <person name="Dougall A."/>
            <person name="Gaze S.T."/>
            <person name="Mulvenna J."/>
            <person name="Sotillo J."/>
            <person name="Ranganathan S."/>
            <person name="Rabelo E.M."/>
            <person name="Wilson R.K."/>
            <person name="Felgner P.L."/>
            <person name="Bethony J."/>
            <person name="Hawdon J.M."/>
            <person name="Gasser R.B."/>
            <person name="Loukas A."/>
            <person name="Mitreva M."/>
        </authorList>
    </citation>
    <scope>NUCLEOTIDE SEQUENCE [LARGE SCALE GENOMIC DNA]</scope>
</reference>
<sequence>MRSQIALGTAPNKNGTCPRGQNVYKLSWDCFLEMQAQNAADQCSENVKGPTGYSQLVQKVRITTCNLAPIPKSTVDGWWSEVKSLANGKATKIGCAQRNCGADLYVVCVVYDRVFTTGGQIYKMGEPCKRCSAVGQAVCKDNLCALN</sequence>
<accession>W2SKC4</accession>
<evidence type="ECO:0000313" key="3">
    <source>
        <dbReference type="Proteomes" id="UP000053676"/>
    </source>
</evidence>
<dbReference type="STRING" id="51031.W2SKC4"/>
<dbReference type="SUPFAM" id="SSF55797">
    <property type="entry name" value="PR-1-like"/>
    <property type="match status" value="1"/>
</dbReference>
<dbReference type="InterPro" id="IPR014044">
    <property type="entry name" value="CAP_dom"/>
</dbReference>
<gene>
    <name evidence="2" type="ORF">NECAME_15467</name>
</gene>
<dbReference type="InterPro" id="IPR035940">
    <property type="entry name" value="CAP_sf"/>
</dbReference>
<keyword evidence="3" id="KW-1185">Reference proteome</keyword>
<dbReference type="AlphaFoldDB" id="W2SKC4"/>
<name>W2SKC4_NECAM</name>
<feature type="domain" description="SCP" evidence="1">
    <location>
        <begin position="1"/>
        <end position="118"/>
    </location>
</feature>
<dbReference type="SMART" id="SM00198">
    <property type="entry name" value="SCP"/>
    <property type="match status" value="1"/>
</dbReference>
<proteinExistence type="predicted"/>
<evidence type="ECO:0000259" key="1">
    <source>
        <dbReference type="SMART" id="SM00198"/>
    </source>
</evidence>
<dbReference type="EMBL" id="KI669153">
    <property type="protein sequence ID" value="ETN69192.1"/>
    <property type="molecule type" value="Genomic_DNA"/>
</dbReference>